<protein>
    <submittedName>
        <fullName evidence="1">Uncharacterized protein</fullName>
    </submittedName>
</protein>
<comment type="caution">
    <text evidence="1">The sequence shown here is derived from an EMBL/GenBank/DDBJ whole genome shotgun (WGS) entry which is preliminary data.</text>
</comment>
<accession>A0A4Y2TQP0</accession>
<sequence>MSNSSRGGTLFVRNPYMYRTQLQEHPGSPGEWTFFHKQGYDIPQKTLLCWFVTSSNFLGVQIIDGGENIELGQLFSGKQLKGLPTSTECASLSSMNGKHPYSFVCGQCKGTRNADF</sequence>
<gene>
    <name evidence="1" type="ORF">AVEN_182344_1</name>
</gene>
<dbReference type="AlphaFoldDB" id="A0A4Y2TQP0"/>
<keyword evidence="2" id="KW-1185">Reference proteome</keyword>
<evidence type="ECO:0000313" key="2">
    <source>
        <dbReference type="Proteomes" id="UP000499080"/>
    </source>
</evidence>
<dbReference type="EMBL" id="BGPR01030372">
    <property type="protein sequence ID" value="GBO02838.1"/>
    <property type="molecule type" value="Genomic_DNA"/>
</dbReference>
<reference evidence="1 2" key="1">
    <citation type="journal article" date="2019" name="Sci. Rep.">
        <title>Orb-weaving spider Araneus ventricosus genome elucidates the spidroin gene catalogue.</title>
        <authorList>
            <person name="Kono N."/>
            <person name="Nakamura H."/>
            <person name="Ohtoshi R."/>
            <person name="Moran D.A.P."/>
            <person name="Shinohara A."/>
            <person name="Yoshida Y."/>
            <person name="Fujiwara M."/>
            <person name="Mori M."/>
            <person name="Tomita M."/>
            <person name="Arakawa K."/>
        </authorList>
    </citation>
    <scope>NUCLEOTIDE SEQUENCE [LARGE SCALE GENOMIC DNA]</scope>
</reference>
<evidence type="ECO:0000313" key="1">
    <source>
        <dbReference type="EMBL" id="GBO02838.1"/>
    </source>
</evidence>
<proteinExistence type="predicted"/>
<organism evidence="1 2">
    <name type="scientific">Araneus ventricosus</name>
    <name type="common">Orbweaver spider</name>
    <name type="synonym">Epeira ventricosa</name>
    <dbReference type="NCBI Taxonomy" id="182803"/>
    <lineage>
        <taxon>Eukaryota</taxon>
        <taxon>Metazoa</taxon>
        <taxon>Ecdysozoa</taxon>
        <taxon>Arthropoda</taxon>
        <taxon>Chelicerata</taxon>
        <taxon>Arachnida</taxon>
        <taxon>Araneae</taxon>
        <taxon>Araneomorphae</taxon>
        <taxon>Entelegynae</taxon>
        <taxon>Araneoidea</taxon>
        <taxon>Araneidae</taxon>
        <taxon>Araneus</taxon>
    </lineage>
</organism>
<dbReference type="Proteomes" id="UP000499080">
    <property type="component" value="Unassembled WGS sequence"/>
</dbReference>
<name>A0A4Y2TQP0_ARAVE</name>